<keyword evidence="1" id="KW-0732">Signal</keyword>
<feature type="domain" description="BACON" evidence="2">
    <location>
        <begin position="406"/>
        <end position="494"/>
    </location>
</feature>
<feature type="domain" description="BACON" evidence="2">
    <location>
        <begin position="310"/>
        <end position="399"/>
    </location>
</feature>
<dbReference type="PANTHER" id="PTHR45912:SF3">
    <property type="entry name" value="CILIA- AND FLAGELLA-ASSOCIATED PROTEIN 47"/>
    <property type="match status" value="1"/>
</dbReference>
<dbReference type="Proteomes" id="UP000766986">
    <property type="component" value="Unassembled WGS sequence"/>
</dbReference>
<comment type="caution">
    <text evidence="3">The sequence shown here is derived from an EMBL/GenBank/DDBJ whole genome shotgun (WGS) entry which is preliminary data.</text>
</comment>
<dbReference type="Gene3D" id="2.60.40.1120">
    <property type="entry name" value="Carboxypeptidase-like, regulatory domain"/>
    <property type="match status" value="1"/>
</dbReference>
<dbReference type="Gene3D" id="2.60.120.200">
    <property type="match status" value="1"/>
</dbReference>
<dbReference type="SUPFAM" id="SSF49452">
    <property type="entry name" value="Starch-binding domain-like"/>
    <property type="match status" value="1"/>
</dbReference>
<gene>
    <name evidence="3" type="ORF">H7U35_03860</name>
</gene>
<dbReference type="Pfam" id="PF19190">
    <property type="entry name" value="BACON_2"/>
    <property type="match status" value="4"/>
</dbReference>
<sequence>MKQTIYLFALLAALVVASCTEEERDYTGSIQGIVTESGTTTPLSGVQVSVVNLGTSTTTGSDGQFHFNKVEADSYQLQFKKTGYVTNTRNVNVLAGETANCDMQLEPEKKEAEIKIEPSTLNFGTTQTELSVTVTNQGNAATEWSLNLGDNAWLTASPLSGNIAAGKTQSIVFTVNRDQLSATQNVKVTLSAFGNSYTISVSCAPKSAKSEMTVTPTSLDFGETEEEKDLTIKNTGNAVLTWNISGITDECISVSDTEGTVEPEGSKIVKVTLDRTKQTKDLNTSFIISDGIKEQTIAVKAAKTEAKAEMKIEPTLLDFGYESAELPLTVSNTGTAELKYTVSGISADYITVSPMEGSVAAGGNQILQVKLNRETMPETINTTFIISDGTNQESITVKATKAVAKMSVSPLSLDFGEEATEKNFTISNVGTAELVWTITVPEGTGLKVSDTSGATAPSGTKQITVTLDRSIMPETLNTAIEISDGTRKESVAVTAVKGSDIAGTVVTQGLYTYYKFDENFEDATENEIDGFGTGSPSFVEGVTPESKAVKFSKTDNSTFVVSKPIIDSREMTISFWGKDFSDGHIFHMNSTYYNYPIFTLSMVGGALRFVVDGYRNHYEFENNNEVQAFIHPTLADNKWHHIVIVSDYHITNKYKITATLYVDGMEVYTITQGYSDNYAGYDTGTTFTMGGNLELNRSLTLPATNMSVDNFRVYDTRRLSASEIKEIYNAKQ</sequence>
<dbReference type="InterPro" id="IPR013783">
    <property type="entry name" value="Ig-like_fold"/>
</dbReference>
<dbReference type="InterPro" id="IPR024361">
    <property type="entry name" value="BACON"/>
</dbReference>
<evidence type="ECO:0000259" key="2">
    <source>
        <dbReference type="Pfam" id="PF19190"/>
    </source>
</evidence>
<name>A0ABS2DY62_9BACT</name>
<dbReference type="PROSITE" id="PS51257">
    <property type="entry name" value="PROKAR_LIPOPROTEIN"/>
    <property type="match status" value="1"/>
</dbReference>
<accession>A0ABS2DY62</accession>
<protein>
    <submittedName>
        <fullName evidence="3">Carboxypeptidase regulatory-like domain-containing protein</fullName>
    </submittedName>
</protein>
<evidence type="ECO:0000256" key="1">
    <source>
        <dbReference type="SAM" id="SignalP"/>
    </source>
</evidence>
<dbReference type="RefSeq" id="WP_205094821.1">
    <property type="nucleotide sequence ID" value="NZ_CAWVFH010000007.1"/>
</dbReference>
<proteinExistence type="predicted"/>
<feature type="chain" id="PRO_5046897289" evidence="1">
    <location>
        <begin position="18"/>
        <end position="732"/>
    </location>
</feature>
<reference evidence="3 4" key="1">
    <citation type="journal article" date="2021" name="Sci. Rep.">
        <title>The distribution of antibiotic resistance genes in chicken gut microbiota commensals.</title>
        <authorList>
            <person name="Juricova H."/>
            <person name="Matiasovicova J."/>
            <person name="Kubasova T."/>
            <person name="Cejkova D."/>
            <person name="Rychlik I."/>
        </authorList>
    </citation>
    <scope>NUCLEOTIDE SEQUENCE [LARGE SCALE GENOMIC DNA]</scope>
    <source>
        <strain evidence="3 4">An772</strain>
    </source>
</reference>
<feature type="domain" description="BACON" evidence="2">
    <location>
        <begin position="211"/>
        <end position="297"/>
    </location>
</feature>
<evidence type="ECO:0000313" key="4">
    <source>
        <dbReference type="Proteomes" id="UP000766986"/>
    </source>
</evidence>
<dbReference type="InterPro" id="IPR013784">
    <property type="entry name" value="Carb-bd-like_fold"/>
</dbReference>
<keyword evidence="4" id="KW-1185">Reference proteome</keyword>
<dbReference type="Pfam" id="PF13385">
    <property type="entry name" value="Laminin_G_3"/>
    <property type="match status" value="1"/>
</dbReference>
<dbReference type="PANTHER" id="PTHR45912">
    <property type="entry name" value="CILIA- AND FLAGELLA-ASSOCIATED PROTEIN 47"/>
    <property type="match status" value="1"/>
</dbReference>
<dbReference type="Gene3D" id="2.60.40.10">
    <property type="entry name" value="Immunoglobulins"/>
    <property type="match status" value="4"/>
</dbReference>
<feature type="domain" description="BACON" evidence="2">
    <location>
        <begin position="113"/>
        <end position="202"/>
    </location>
</feature>
<feature type="signal peptide" evidence="1">
    <location>
        <begin position="1"/>
        <end position="17"/>
    </location>
</feature>
<organism evidence="3 4">
    <name type="scientific">Mediterranea massiliensis</name>
    <dbReference type="NCBI Taxonomy" id="1841865"/>
    <lineage>
        <taxon>Bacteria</taxon>
        <taxon>Pseudomonadati</taxon>
        <taxon>Bacteroidota</taxon>
        <taxon>Bacteroidia</taxon>
        <taxon>Bacteroidales</taxon>
        <taxon>Bacteroidaceae</taxon>
        <taxon>Mediterranea</taxon>
    </lineage>
</organism>
<dbReference type="Pfam" id="PF13620">
    <property type="entry name" value="CarboxypepD_reg"/>
    <property type="match status" value="1"/>
</dbReference>
<evidence type="ECO:0000313" key="3">
    <source>
        <dbReference type="EMBL" id="MBM6734366.1"/>
    </source>
</evidence>
<dbReference type="SUPFAM" id="SSF49899">
    <property type="entry name" value="Concanavalin A-like lectins/glucanases"/>
    <property type="match status" value="1"/>
</dbReference>
<dbReference type="InterPro" id="IPR013320">
    <property type="entry name" value="ConA-like_dom_sf"/>
</dbReference>
<dbReference type="EMBL" id="JACLYZ010000006">
    <property type="protein sequence ID" value="MBM6734366.1"/>
    <property type="molecule type" value="Genomic_DNA"/>
</dbReference>